<comment type="caution">
    <text evidence="1">The sequence shown here is derived from an EMBL/GenBank/DDBJ whole genome shotgun (WGS) entry which is preliminary data.</text>
</comment>
<keyword evidence="2" id="KW-1185">Reference proteome</keyword>
<evidence type="ECO:0000313" key="2">
    <source>
        <dbReference type="Proteomes" id="UP001268819"/>
    </source>
</evidence>
<dbReference type="NCBIfam" id="NF033438">
    <property type="entry name" value="BREX_BrxD"/>
    <property type="match status" value="1"/>
</dbReference>
<dbReference type="Pfam" id="PF10923">
    <property type="entry name" value="BrxC_BrxD"/>
    <property type="match status" value="1"/>
</dbReference>
<organism evidence="1 2">
    <name type="scientific">Saccharothrix longispora</name>
    <dbReference type="NCBI Taxonomy" id="33920"/>
    <lineage>
        <taxon>Bacteria</taxon>
        <taxon>Bacillati</taxon>
        <taxon>Actinomycetota</taxon>
        <taxon>Actinomycetes</taxon>
        <taxon>Pseudonocardiales</taxon>
        <taxon>Pseudonocardiaceae</taxon>
        <taxon>Saccharothrix</taxon>
    </lineage>
</organism>
<dbReference type="Proteomes" id="UP001268819">
    <property type="component" value="Unassembled WGS sequence"/>
</dbReference>
<dbReference type="InterPro" id="IPR027417">
    <property type="entry name" value="P-loop_NTPase"/>
</dbReference>
<evidence type="ECO:0008006" key="3">
    <source>
        <dbReference type="Google" id="ProtNLM"/>
    </source>
</evidence>
<dbReference type="InterPro" id="IPR021228">
    <property type="entry name" value="BrxD"/>
</dbReference>
<accession>A0ABU1PLU4</accession>
<dbReference type="RefSeq" id="WP_310302025.1">
    <property type="nucleotide sequence ID" value="NZ_BAAAXB010000001.1"/>
</dbReference>
<protein>
    <recommendedName>
        <fullName evidence="3">BREX system ATP-binding protein BrxD</fullName>
    </recommendedName>
</protein>
<name>A0ABU1PLU4_9PSEU</name>
<reference evidence="1 2" key="1">
    <citation type="submission" date="2023-07" db="EMBL/GenBank/DDBJ databases">
        <title>Sequencing the genomes of 1000 actinobacteria strains.</title>
        <authorList>
            <person name="Klenk H.-P."/>
        </authorList>
    </citation>
    <scope>NUCLEOTIDE SEQUENCE [LARGE SCALE GENOMIC DNA]</scope>
    <source>
        <strain evidence="1 2">DSM 43749</strain>
    </source>
</reference>
<dbReference type="EMBL" id="JAVDSG010000001">
    <property type="protein sequence ID" value="MDR6591627.1"/>
    <property type="molecule type" value="Genomic_DNA"/>
</dbReference>
<evidence type="ECO:0000313" key="1">
    <source>
        <dbReference type="EMBL" id="MDR6591627.1"/>
    </source>
</evidence>
<gene>
    <name evidence="1" type="ORF">J2S66_000011</name>
</gene>
<sequence length="440" mass="47346">MTSISPARRRAVLAALRRGTVPESGLDLFAVGLDRLAPTLDEELASCASGGAGFKAVRGEYGAGKTFLARWLAERAKASGMAVSEVQVSETETPLHRLETVYRRLCENLTTAVSPPSAFRSVLDSWMFALEEDVLAEGEVDGSDAERLGDAVDALLELRLGRIARTTPGYAAGLRGYRKAVAAGESDVADGLAAWLAGQPHVAAAAKRAAKVKGDIDHFQALGFLQGLLTVLRDAGHPGLLLVLDEIETLQRVRGDVREKGLNALRQLLDEIDAGRFPGLFLVITGTPAFFDGQQGVQRLPPLAQRLATDFTTDPRFDSPRAVQLRLPGFDLVRLGELGRAVRDLYVGVARNPDRVSSAVDDSYIAQLAGAVTGGLGGQVGVAPRVFLRKLVADVLDRVDEHDDFDPRRHYQLTLARTELTEVERNAAARTADDVELDLP</sequence>
<dbReference type="SUPFAM" id="SSF52540">
    <property type="entry name" value="P-loop containing nucleoside triphosphate hydrolases"/>
    <property type="match status" value="1"/>
</dbReference>
<proteinExistence type="predicted"/>